<accession>A0A5F2ESN9</accession>
<proteinExistence type="predicted"/>
<gene>
    <name evidence="4" type="primary">rsmD</name>
    <name evidence="4" type="ORF">C3E78_06230</name>
</gene>
<dbReference type="InterPro" id="IPR004398">
    <property type="entry name" value="RNA_MeTrfase_RsmD"/>
</dbReference>
<accession>A0A2S0WKG7</accession>
<dbReference type="KEGG" id="aez:C3E78_06230"/>
<evidence type="ECO:0000313" key="5">
    <source>
        <dbReference type="Proteomes" id="UP000244384"/>
    </source>
</evidence>
<dbReference type="GO" id="GO:0031167">
    <property type="term" value="P:rRNA methylation"/>
    <property type="evidence" value="ECO:0007669"/>
    <property type="project" value="InterPro"/>
</dbReference>
<dbReference type="Pfam" id="PF03602">
    <property type="entry name" value="Cons_hypoth95"/>
    <property type="match status" value="1"/>
</dbReference>
<evidence type="ECO:0000313" key="4">
    <source>
        <dbReference type="EMBL" id="AWB91836.1"/>
    </source>
</evidence>
<dbReference type="InterPro" id="IPR002052">
    <property type="entry name" value="DNA_methylase_N6_adenine_CS"/>
</dbReference>
<dbReference type="PANTHER" id="PTHR43542">
    <property type="entry name" value="METHYLTRANSFERASE"/>
    <property type="match status" value="1"/>
</dbReference>
<protein>
    <submittedName>
        <fullName evidence="4">16S rRNA (Guanine(966)-N(2))-methyltransferase RsmD</fullName>
    </submittedName>
</protein>
<dbReference type="SUPFAM" id="SSF53335">
    <property type="entry name" value="S-adenosyl-L-methionine-dependent methyltransferases"/>
    <property type="match status" value="1"/>
</dbReference>
<feature type="region of interest" description="Disordered" evidence="3">
    <location>
        <begin position="1"/>
        <end position="26"/>
    </location>
</feature>
<dbReference type="Gene3D" id="3.40.50.150">
    <property type="entry name" value="Vaccinia Virus protein VP39"/>
    <property type="match status" value="1"/>
</dbReference>
<dbReference type="PROSITE" id="PS00092">
    <property type="entry name" value="N6_MTASE"/>
    <property type="match status" value="1"/>
</dbReference>
<feature type="compositionally biased region" description="Basic and acidic residues" evidence="3">
    <location>
        <begin position="17"/>
        <end position="26"/>
    </location>
</feature>
<dbReference type="GO" id="GO:0008168">
    <property type="term" value="F:methyltransferase activity"/>
    <property type="evidence" value="ECO:0007669"/>
    <property type="project" value="UniProtKB-KW"/>
</dbReference>
<organism evidence="4 5">
    <name type="scientific">Aeromicrobium chenweiae</name>
    <dbReference type="NCBI Taxonomy" id="2079793"/>
    <lineage>
        <taxon>Bacteria</taxon>
        <taxon>Bacillati</taxon>
        <taxon>Actinomycetota</taxon>
        <taxon>Actinomycetes</taxon>
        <taxon>Propionibacteriales</taxon>
        <taxon>Nocardioidaceae</taxon>
        <taxon>Aeromicrobium</taxon>
    </lineage>
</organism>
<dbReference type="InterPro" id="IPR029063">
    <property type="entry name" value="SAM-dependent_MTases_sf"/>
</dbReference>
<name>A0A2S0WKG7_9ACTN</name>
<evidence type="ECO:0000256" key="2">
    <source>
        <dbReference type="ARBA" id="ARBA00022679"/>
    </source>
</evidence>
<dbReference type="EMBL" id="CP026952">
    <property type="protein sequence ID" value="AWB91836.1"/>
    <property type="molecule type" value="Genomic_DNA"/>
</dbReference>
<dbReference type="AlphaFoldDB" id="A0A2S0WKG7"/>
<evidence type="ECO:0000256" key="1">
    <source>
        <dbReference type="ARBA" id="ARBA00022603"/>
    </source>
</evidence>
<keyword evidence="2 4" id="KW-0808">Transferase</keyword>
<dbReference type="PIRSF" id="PIRSF004553">
    <property type="entry name" value="CHP00095"/>
    <property type="match status" value="1"/>
</dbReference>
<reference evidence="5" key="1">
    <citation type="submission" date="2018-01" db="EMBL/GenBank/DDBJ databases">
        <authorList>
            <person name="Li J."/>
        </authorList>
    </citation>
    <scope>NUCLEOTIDE SEQUENCE [LARGE SCALE GENOMIC DNA]</scope>
    <source>
        <strain evidence="5">592</strain>
    </source>
</reference>
<dbReference type="CDD" id="cd02440">
    <property type="entry name" value="AdoMet_MTases"/>
    <property type="match status" value="1"/>
</dbReference>
<dbReference type="GO" id="GO:0003676">
    <property type="term" value="F:nucleic acid binding"/>
    <property type="evidence" value="ECO:0007669"/>
    <property type="project" value="InterPro"/>
</dbReference>
<dbReference type="OrthoDB" id="9803017at2"/>
<dbReference type="NCBIfam" id="TIGR00095">
    <property type="entry name" value="16S rRNA (guanine(966)-N(2))-methyltransferase RsmD"/>
    <property type="match status" value="1"/>
</dbReference>
<evidence type="ECO:0000256" key="3">
    <source>
        <dbReference type="SAM" id="MobiDB-lite"/>
    </source>
</evidence>
<sequence length="188" mass="20166">MTRIIAGRHGGRQIKTPKGDGTRPTSDRVREAMFSSIESELGGLDGIAVLDLFAGSGALGIEAISRGARHAVFVEAHGQAASVITGNLRALGAEGVVERSKAERWVEEGDRDVFDLVLIDPPYAVPTTAVTALVAAVHESFAHDDTLFVVERATRDPFVWPDGVEGLRTKKYGETTVWFGRPAVRSQA</sequence>
<dbReference type="Proteomes" id="UP000244384">
    <property type="component" value="Chromosome"/>
</dbReference>
<keyword evidence="1 4" id="KW-0489">Methyltransferase</keyword>
<dbReference type="RefSeq" id="WP_108577482.1">
    <property type="nucleotide sequence ID" value="NZ_CP026952.1"/>
</dbReference>
<keyword evidence="5" id="KW-1185">Reference proteome</keyword>
<dbReference type="PANTHER" id="PTHR43542:SF1">
    <property type="entry name" value="METHYLTRANSFERASE"/>
    <property type="match status" value="1"/>
</dbReference>